<evidence type="ECO:0000313" key="2">
    <source>
        <dbReference type="RefSeq" id="XP_030048272.1"/>
    </source>
</evidence>
<dbReference type="GO" id="GO:0031023">
    <property type="term" value="P:microtubule organizing center organization"/>
    <property type="evidence" value="ECO:0007669"/>
    <property type="project" value="TreeGrafter"/>
</dbReference>
<dbReference type="AlphaFoldDB" id="A0A6P7WYF0"/>
<dbReference type="PANTHER" id="PTHR14352:SF2">
    <property type="entry name" value="HAUS AUGMIN-LIKE COMPLEX SUBUNIT 7"/>
    <property type="match status" value="1"/>
</dbReference>
<keyword evidence="1" id="KW-1185">Reference proteome</keyword>
<sequence>MTRPWGSGRVSLGQSNACDLVLGAVAVALPIWQKPTGNRVKVKMADTLSLAVSVYRRLKELKCPSLEGLFLTDPETMQELLCIPSVHRLDILEWMCTQVYPPLQDHFSSLREYQSEVKVKAEMARLGFELMLCRQDDLDLIKGLSSPQHQLAFLDQLVDVIASSSGRWQRFGTGDSTSSSAEESFQRYIRMEEGFLRELFSSPHFQAALNPECNPWPSDIKPLLLVGEGAPQRRTQAAGKSHDNELGKVLKVLTKTAATLEDLKQECSFLVGDTSSSHTTVQTLKLAISDFHQLIAAFSQVYESEFQEHCSRTAPQISSCGPLFQAVHQSLRLCSQELQAIGQLVETSEKIVRTVEKRQQEAETWGGSSRSTLPEKISELKCHYREFHNTFQG</sequence>
<dbReference type="CTD" id="55559"/>
<reference evidence="2" key="1">
    <citation type="submission" date="2025-08" db="UniProtKB">
        <authorList>
            <consortium name="RefSeq"/>
        </authorList>
    </citation>
    <scope>IDENTIFICATION</scope>
</reference>
<dbReference type="RefSeq" id="XP_030048272.1">
    <property type="nucleotide sequence ID" value="XM_030192412.1"/>
</dbReference>
<dbReference type="GO" id="GO:0051225">
    <property type="term" value="P:spindle assembly"/>
    <property type="evidence" value="ECO:0007669"/>
    <property type="project" value="TreeGrafter"/>
</dbReference>
<dbReference type="GeneID" id="115462402"/>
<protein>
    <submittedName>
        <fullName evidence="2">HAUS augmin-like complex subunit 7 isoform X1</fullName>
    </submittedName>
</protein>
<proteinExistence type="predicted"/>
<organism evidence="1 2">
    <name type="scientific">Microcaecilia unicolor</name>
    <dbReference type="NCBI Taxonomy" id="1415580"/>
    <lineage>
        <taxon>Eukaryota</taxon>
        <taxon>Metazoa</taxon>
        <taxon>Chordata</taxon>
        <taxon>Craniata</taxon>
        <taxon>Vertebrata</taxon>
        <taxon>Euteleostomi</taxon>
        <taxon>Amphibia</taxon>
        <taxon>Gymnophiona</taxon>
        <taxon>Siphonopidae</taxon>
        <taxon>Microcaecilia</taxon>
    </lineage>
</organism>
<dbReference type="InterPro" id="IPR029711">
    <property type="entry name" value="Haus7-like"/>
</dbReference>
<evidence type="ECO:0000313" key="1">
    <source>
        <dbReference type="Proteomes" id="UP000515156"/>
    </source>
</evidence>
<dbReference type="GO" id="GO:0051011">
    <property type="term" value="F:microtubule minus-end binding"/>
    <property type="evidence" value="ECO:0007669"/>
    <property type="project" value="TreeGrafter"/>
</dbReference>
<dbReference type="GO" id="GO:0070652">
    <property type="term" value="C:HAUS complex"/>
    <property type="evidence" value="ECO:0007669"/>
    <property type="project" value="TreeGrafter"/>
</dbReference>
<dbReference type="OrthoDB" id="6435999at2759"/>
<dbReference type="PANTHER" id="PTHR14352">
    <property type="entry name" value="HAUS AUGMIN-LIKE COMPLEX SUBUNIT 7"/>
    <property type="match status" value="1"/>
</dbReference>
<gene>
    <name evidence="2" type="primary">HAUS7</name>
</gene>
<dbReference type="Proteomes" id="UP000515156">
    <property type="component" value="Chromosome 2"/>
</dbReference>
<dbReference type="KEGG" id="muo:115462402"/>
<name>A0A6P7WYF0_9AMPH</name>
<accession>A0A6P7WYF0</accession>
<dbReference type="InParanoid" id="A0A6P7WYF0"/>
<dbReference type="FunCoup" id="A0A6P7WYF0">
    <property type="interactions" value="912"/>
</dbReference>